<proteinExistence type="predicted"/>
<evidence type="ECO:0000313" key="2">
    <source>
        <dbReference type="EMBL" id="AGB37338.1"/>
    </source>
</evidence>
<keyword evidence="3" id="KW-1185">Reference proteome</keyword>
<protein>
    <recommendedName>
        <fullName evidence="4">Halocin C8</fullName>
    </recommendedName>
</protein>
<dbReference type="AlphaFoldDB" id="L0JZR0"/>
<dbReference type="InterPro" id="IPR031033">
    <property type="entry name" value="Halocin_C8_dom"/>
</dbReference>
<evidence type="ECO:0008006" key="4">
    <source>
        <dbReference type="Google" id="ProtNLM"/>
    </source>
</evidence>
<dbReference type="NCBIfam" id="TIGR04449">
    <property type="entry name" value="halocin_C8_dom"/>
    <property type="match status" value="1"/>
</dbReference>
<feature type="region of interest" description="Disordered" evidence="1">
    <location>
        <begin position="1"/>
        <end position="21"/>
    </location>
</feature>
<gene>
    <name evidence="2" type="ORF">Natoc_1531</name>
</gene>
<dbReference type="HOGENOM" id="CLU_1149842_0_0_2"/>
<organism evidence="2 3">
    <name type="scientific">Natronococcus occultus SP4</name>
    <dbReference type="NCBI Taxonomy" id="694430"/>
    <lineage>
        <taxon>Archaea</taxon>
        <taxon>Methanobacteriati</taxon>
        <taxon>Methanobacteriota</taxon>
        <taxon>Stenosarchaea group</taxon>
        <taxon>Halobacteria</taxon>
        <taxon>Halobacteriales</taxon>
        <taxon>Natrialbaceae</taxon>
        <taxon>Natronococcus</taxon>
    </lineage>
</organism>
<dbReference type="KEGG" id="nou:Natoc_1531"/>
<evidence type="ECO:0000256" key="1">
    <source>
        <dbReference type="SAM" id="MobiDB-lite"/>
    </source>
</evidence>
<name>L0JZR0_9EURY</name>
<feature type="compositionally biased region" description="Low complexity" evidence="1">
    <location>
        <begin position="1"/>
        <end position="18"/>
    </location>
</feature>
<dbReference type="eggNOG" id="arCOG07527">
    <property type="taxonomic scope" value="Archaea"/>
</dbReference>
<reference evidence="2 3" key="1">
    <citation type="submission" date="2012-11" db="EMBL/GenBank/DDBJ databases">
        <title>FINISHED of Natronococcus occultus SP4, DSM 3396.</title>
        <authorList>
            <consortium name="DOE Joint Genome Institute"/>
            <person name="Eisen J."/>
            <person name="Huntemann M."/>
            <person name="Wei C.-L."/>
            <person name="Han J."/>
            <person name="Detter J.C."/>
            <person name="Han C."/>
            <person name="Tapia R."/>
            <person name="Chen A."/>
            <person name="Kyrpides N."/>
            <person name="Mavromatis K."/>
            <person name="Markowitz V."/>
            <person name="Szeto E."/>
            <person name="Ivanova N."/>
            <person name="Mikhailova N."/>
            <person name="Ovchinnikova G."/>
            <person name="Pagani I."/>
            <person name="Pati A."/>
            <person name="Goodwin L."/>
            <person name="Nordberg H.P."/>
            <person name="Cantor M.N."/>
            <person name="Hua S.X."/>
            <person name="Woyke T."/>
            <person name="Eisen J."/>
            <person name="Klenk H.-P."/>
            <person name="Klenk H.-P."/>
        </authorList>
    </citation>
    <scope>NUCLEOTIDE SEQUENCE [LARGE SCALE GENOMIC DNA]</scope>
    <source>
        <strain evidence="2 3">SP4</strain>
    </source>
</reference>
<dbReference type="Proteomes" id="UP000010878">
    <property type="component" value="Chromosome"/>
</dbReference>
<dbReference type="STRING" id="694430.Natoc_1531"/>
<evidence type="ECO:0000313" key="3">
    <source>
        <dbReference type="Proteomes" id="UP000010878"/>
    </source>
</evidence>
<accession>L0JZR0</accession>
<sequence length="241" mass="24600">MGSASGNPGAKNNGNGPKTDLEILDSAAKSHSEAHKDAHAVLDDETVTELSIAIELVTSDPSVNNRNPAILHLPLASDDEEYTVDNGGVLMALVVDHGDDRVPIQAMGITREEAEDEISTQSSDGTEASVEMKVFGENETSGLGLLETTADTPAREDSVSTQSIHGSVGCEMCTTIIATACVGSSRITQTSCAKAAVSAGAFNPWAGGAAAAFCLYVVQNATTLTCTAAPGTICVGAGICD</sequence>
<dbReference type="EMBL" id="CP003929">
    <property type="protein sequence ID" value="AGB37338.1"/>
    <property type="molecule type" value="Genomic_DNA"/>
</dbReference>